<gene>
    <name evidence="1" type="ORF">EWF95_10910</name>
</gene>
<dbReference type="RefSeq" id="WP_142444106.1">
    <property type="nucleotide sequence ID" value="NZ_SESI01000003.1"/>
</dbReference>
<proteinExistence type="predicted"/>
<dbReference type="OrthoDB" id="205088at2157"/>
<dbReference type="Gene3D" id="3.40.50.12780">
    <property type="entry name" value="N-terminal domain of ligase-like"/>
    <property type="match status" value="1"/>
</dbReference>
<dbReference type="InterPro" id="IPR042099">
    <property type="entry name" value="ANL_N_sf"/>
</dbReference>
<keyword evidence="2" id="KW-1185">Reference proteome</keyword>
<accession>A0A544QLN7</accession>
<dbReference type="SUPFAM" id="SSF56801">
    <property type="entry name" value="Acetyl-CoA synthetase-like"/>
    <property type="match status" value="1"/>
</dbReference>
<organism evidence="1 2">
    <name type="scientific">Halonotius roseus</name>
    <dbReference type="NCBI Taxonomy" id="2511997"/>
    <lineage>
        <taxon>Archaea</taxon>
        <taxon>Methanobacteriati</taxon>
        <taxon>Methanobacteriota</taxon>
        <taxon>Stenosarchaea group</taxon>
        <taxon>Halobacteria</taxon>
        <taxon>Halobacteriales</taxon>
        <taxon>Haloferacaceae</taxon>
        <taxon>Halonotius</taxon>
    </lineage>
</organism>
<comment type="caution">
    <text evidence="1">The sequence shown here is derived from an EMBL/GenBank/DDBJ whole genome shotgun (WGS) entry which is preliminary data.</text>
</comment>
<reference evidence="1 2" key="1">
    <citation type="submission" date="2019-02" db="EMBL/GenBank/DDBJ databases">
        <title>Halonotius sp. a new haloqrchaeon isolated from saline water.</title>
        <authorList>
            <person name="Duran-Viseras A."/>
            <person name="Sanchez-Porro C."/>
            <person name="Ventosa A."/>
        </authorList>
    </citation>
    <scope>NUCLEOTIDE SEQUENCE [LARGE SCALE GENOMIC DNA]</scope>
    <source>
        <strain evidence="1 2">F9-27</strain>
    </source>
</reference>
<sequence length="240" mass="24865">MEASVVGDLLPRDRRREQPALVVPASDREMSYHDLFTNAYKSGNVLRFLGVRASATVAIEATPAPEPFLAFLGAAQLGAQTTFDPTADARVRLVAVEHEADYDTAGATKLAVYGGAPESPATTHWEQEVWSENPGFPETPVDPDSTVLLADSEGYSHRELLAAANDVVDALGLDGDSRLAIRVSLSTPAAIVGLVAALAAEATAILVGPSEMAVEADAALVAAGATARESVTVAADSVGL</sequence>
<evidence type="ECO:0000313" key="2">
    <source>
        <dbReference type="Proteomes" id="UP000315385"/>
    </source>
</evidence>
<dbReference type="AlphaFoldDB" id="A0A544QLN7"/>
<dbReference type="EMBL" id="SESI01000003">
    <property type="protein sequence ID" value="TQQ79517.1"/>
    <property type="molecule type" value="Genomic_DNA"/>
</dbReference>
<protein>
    <submittedName>
        <fullName evidence="1">Acetyl-CoA synthetase</fullName>
    </submittedName>
</protein>
<dbReference type="Proteomes" id="UP000315385">
    <property type="component" value="Unassembled WGS sequence"/>
</dbReference>
<name>A0A544QLN7_9EURY</name>
<evidence type="ECO:0000313" key="1">
    <source>
        <dbReference type="EMBL" id="TQQ79517.1"/>
    </source>
</evidence>